<dbReference type="PROSITE" id="PS51826">
    <property type="entry name" value="PSBD"/>
    <property type="match status" value="1"/>
</dbReference>
<protein>
    <submittedName>
        <fullName evidence="7">Pyruvate dehydrogenase X component</fullName>
    </submittedName>
</protein>
<dbReference type="SUPFAM" id="SSF51230">
    <property type="entry name" value="Single hybrid motif"/>
    <property type="match status" value="1"/>
</dbReference>
<dbReference type="GO" id="GO:0006086">
    <property type="term" value="P:pyruvate decarboxylation to acetyl-CoA"/>
    <property type="evidence" value="ECO:0007669"/>
    <property type="project" value="InterPro"/>
</dbReference>
<dbReference type="eggNOG" id="KOG0557">
    <property type="taxonomic scope" value="Eukaryota"/>
</dbReference>
<dbReference type="PANTHER" id="PTHR23151:SF82">
    <property type="entry name" value="PYRUVATE DEHYDROGENASE COMPLEX PROTEIN X COMPONENT, MITOCHONDRIAL"/>
    <property type="match status" value="1"/>
</dbReference>
<dbReference type="EMBL" id="AACS02000002">
    <property type="protein sequence ID" value="EAU88195.1"/>
    <property type="molecule type" value="Genomic_DNA"/>
</dbReference>
<gene>
    <name evidence="7" type="ORF">CC1G_03867</name>
</gene>
<dbReference type="GO" id="GO:0045254">
    <property type="term" value="C:pyruvate dehydrogenase complex"/>
    <property type="evidence" value="ECO:0007669"/>
    <property type="project" value="InterPro"/>
</dbReference>
<evidence type="ECO:0000256" key="3">
    <source>
        <dbReference type="ARBA" id="ARBA00022946"/>
    </source>
</evidence>
<dbReference type="VEuPathDB" id="FungiDB:CC1G_03867"/>
<keyword evidence="3" id="KW-0809">Transit peptide</keyword>
<feature type="compositionally biased region" description="Pro residues" evidence="4">
    <location>
        <begin position="136"/>
        <end position="151"/>
    </location>
</feature>
<dbReference type="InParanoid" id="A8NH10"/>
<accession>A8NH10</accession>
<dbReference type="Gene3D" id="4.10.320.10">
    <property type="entry name" value="E3-binding domain"/>
    <property type="match status" value="1"/>
</dbReference>
<dbReference type="InterPro" id="IPR000089">
    <property type="entry name" value="Biotin_lipoyl"/>
</dbReference>
<comment type="caution">
    <text evidence="7">The sequence shown here is derived from an EMBL/GenBank/DDBJ whole genome shotgun (WGS) entry which is preliminary data.</text>
</comment>
<feature type="compositionally biased region" description="Polar residues" evidence="4">
    <location>
        <begin position="288"/>
        <end position="298"/>
    </location>
</feature>
<dbReference type="InterPro" id="IPR045257">
    <property type="entry name" value="E2/Pdx1"/>
</dbReference>
<dbReference type="GeneID" id="6010148"/>
<evidence type="ECO:0000256" key="2">
    <source>
        <dbReference type="ARBA" id="ARBA00022823"/>
    </source>
</evidence>
<feature type="compositionally biased region" description="Polar residues" evidence="4">
    <location>
        <begin position="157"/>
        <end position="169"/>
    </location>
</feature>
<dbReference type="STRING" id="240176.A8NH10"/>
<evidence type="ECO:0000259" key="5">
    <source>
        <dbReference type="PROSITE" id="PS50968"/>
    </source>
</evidence>
<dbReference type="AlphaFoldDB" id="A8NH10"/>
<evidence type="ECO:0000313" key="8">
    <source>
        <dbReference type="Proteomes" id="UP000001861"/>
    </source>
</evidence>
<dbReference type="CDD" id="cd06849">
    <property type="entry name" value="lipoyl_domain"/>
    <property type="match status" value="1"/>
</dbReference>
<dbReference type="InterPro" id="IPR011053">
    <property type="entry name" value="Single_hybrid_motif"/>
</dbReference>
<feature type="region of interest" description="Disordered" evidence="4">
    <location>
        <begin position="126"/>
        <end position="169"/>
    </location>
</feature>
<feature type="domain" description="Peripheral subunit-binding (PSBD)" evidence="6">
    <location>
        <begin position="169"/>
        <end position="207"/>
    </location>
</feature>
<name>A8NH10_COPC7</name>
<keyword evidence="2" id="KW-0450">Lipoyl</keyword>
<dbReference type="FunFam" id="2.40.50.100:FF:000010">
    <property type="entry name" value="Acetyltransferase component of pyruvate dehydrogenase complex"/>
    <property type="match status" value="1"/>
</dbReference>
<evidence type="ECO:0000313" key="7">
    <source>
        <dbReference type="EMBL" id="EAU88195.1"/>
    </source>
</evidence>
<dbReference type="GO" id="GO:0004742">
    <property type="term" value="F:dihydrolipoyllysine-residue acetyltransferase activity"/>
    <property type="evidence" value="ECO:0007669"/>
    <property type="project" value="TreeGrafter"/>
</dbReference>
<dbReference type="Gene3D" id="2.40.50.100">
    <property type="match status" value="1"/>
</dbReference>
<feature type="region of interest" description="Disordered" evidence="4">
    <location>
        <begin position="283"/>
        <end position="313"/>
    </location>
</feature>
<evidence type="ECO:0000259" key="6">
    <source>
        <dbReference type="PROSITE" id="PS51826"/>
    </source>
</evidence>
<dbReference type="PROSITE" id="PS00189">
    <property type="entry name" value="LIPOYL"/>
    <property type="match status" value="1"/>
</dbReference>
<comment type="similarity">
    <text evidence="1">Belongs to the 2-oxoacid dehydrogenase family.</text>
</comment>
<dbReference type="InterPro" id="IPR004167">
    <property type="entry name" value="PSBD"/>
</dbReference>
<dbReference type="Proteomes" id="UP000001861">
    <property type="component" value="Unassembled WGS sequence"/>
</dbReference>
<dbReference type="OMA" id="AITKFAM"/>
<dbReference type="KEGG" id="cci:CC1G_03867"/>
<dbReference type="PANTHER" id="PTHR23151">
    <property type="entry name" value="DIHYDROLIPOAMIDE ACETYL/SUCCINYL-TRANSFERASE-RELATED"/>
    <property type="match status" value="1"/>
</dbReference>
<dbReference type="Pfam" id="PF00364">
    <property type="entry name" value="Biotin_lipoyl"/>
    <property type="match status" value="1"/>
</dbReference>
<dbReference type="SUPFAM" id="SSF47005">
    <property type="entry name" value="Peripheral subunit-binding domain of 2-oxo acid dehydrogenase complex"/>
    <property type="match status" value="1"/>
</dbReference>
<evidence type="ECO:0000256" key="4">
    <source>
        <dbReference type="SAM" id="MobiDB-lite"/>
    </source>
</evidence>
<evidence type="ECO:0000256" key="1">
    <source>
        <dbReference type="ARBA" id="ARBA00007317"/>
    </source>
</evidence>
<keyword evidence="8" id="KW-1185">Reference proteome</keyword>
<dbReference type="RefSeq" id="XP_001833650.1">
    <property type="nucleotide sequence ID" value="XM_001833598.1"/>
</dbReference>
<dbReference type="InterPro" id="IPR003016">
    <property type="entry name" value="2-oxoA_DH_lipoyl-BS"/>
</dbReference>
<reference evidence="7 8" key="1">
    <citation type="journal article" date="2010" name="Proc. Natl. Acad. Sci. U.S.A.">
        <title>Insights into evolution of multicellular fungi from the assembled chromosomes of the mushroom Coprinopsis cinerea (Coprinus cinereus).</title>
        <authorList>
            <person name="Stajich J.E."/>
            <person name="Wilke S.K."/>
            <person name="Ahren D."/>
            <person name="Au C.H."/>
            <person name="Birren B.W."/>
            <person name="Borodovsky M."/>
            <person name="Burns C."/>
            <person name="Canback B."/>
            <person name="Casselton L.A."/>
            <person name="Cheng C.K."/>
            <person name="Deng J."/>
            <person name="Dietrich F.S."/>
            <person name="Fargo D.C."/>
            <person name="Farman M.L."/>
            <person name="Gathman A.C."/>
            <person name="Goldberg J."/>
            <person name="Guigo R."/>
            <person name="Hoegger P.J."/>
            <person name="Hooker J.B."/>
            <person name="Huggins A."/>
            <person name="James T.Y."/>
            <person name="Kamada T."/>
            <person name="Kilaru S."/>
            <person name="Kodira C."/>
            <person name="Kues U."/>
            <person name="Kupfer D."/>
            <person name="Kwan H.S."/>
            <person name="Lomsadze A."/>
            <person name="Li W."/>
            <person name="Lilly W.W."/>
            <person name="Ma L.J."/>
            <person name="Mackey A.J."/>
            <person name="Manning G."/>
            <person name="Martin F."/>
            <person name="Muraguchi H."/>
            <person name="Natvig D.O."/>
            <person name="Palmerini H."/>
            <person name="Ramesh M.A."/>
            <person name="Rehmeyer C.J."/>
            <person name="Roe B.A."/>
            <person name="Shenoy N."/>
            <person name="Stanke M."/>
            <person name="Ter-Hovhannisyan V."/>
            <person name="Tunlid A."/>
            <person name="Velagapudi R."/>
            <person name="Vision T.J."/>
            <person name="Zeng Q."/>
            <person name="Zolan M.E."/>
            <person name="Pukkila P.J."/>
        </authorList>
    </citation>
    <scope>NUCLEOTIDE SEQUENCE [LARGE SCALE GENOMIC DNA]</scope>
    <source>
        <strain evidence="8">Okayama-7 / 130 / ATCC MYA-4618 / FGSC 9003</strain>
    </source>
</reference>
<feature type="domain" description="Lipoyl-binding" evidence="5">
    <location>
        <begin position="35"/>
        <end position="111"/>
    </location>
</feature>
<dbReference type="Pfam" id="PF02817">
    <property type="entry name" value="E3_binding"/>
    <property type="match status" value="1"/>
</dbReference>
<keyword evidence="7" id="KW-0670">Pyruvate</keyword>
<proteinExistence type="inferred from homology"/>
<dbReference type="PROSITE" id="PS50968">
    <property type="entry name" value="BIOTINYL_LIPOYL"/>
    <property type="match status" value="1"/>
</dbReference>
<organism evidence="7 8">
    <name type="scientific">Coprinopsis cinerea (strain Okayama-7 / 130 / ATCC MYA-4618 / FGSC 9003)</name>
    <name type="common">Inky cap fungus</name>
    <name type="synonym">Hormographiella aspergillata</name>
    <dbReference type="NCBI Taxonomy" id="240176"/>
    <lineage>
        <taxon>Eukaryota</taxon>
        <taxon>Fungi</taxon>
        <taxon>Dikarya</taxon>
        <taxon>Basidiomycota</taxon>
        <taxon>Agaricomycotina</taxon>
        <taxon>Agaricomycetes</taxon>
        <taxon>Agaricomycetidae</taxon>
        <taxon>Agaricales</taxon>
        <taxon>Agaricineae</taxon>
        <taxon>Psathyrellaceae</taxon>
        <taxon>Coprinopsis</taxon>
    </lineage>
</organism>
<sequence length="313" mass="32752">MAAVSRASCTALRSALSASSAPRRPLHQSARRYAISNFQMPAMSPTMSEGGIASWKVKEGEAFSAGDVLLEIETDKATIDVEAQDDGIMGKILVPDGAKNVPVGKLIALLAEEGDDIANIQIPKEEPAQSSSQVASPPPSPSAEPPAPPQPEQQAPNVHSGSLPSHSQPLFPSVHRLIIENGIQSLDAIKGTGVRGMITKGDVLTYLGKASGPNGTFKPAPTPIQEATKNLQKQAPAAEEAKPLDGDAIRRLIVNSMLQQSLKTRNPPPDYAGADFDSVLADYLPSAPKSTPATTAPSQPAKAKTDSFLSGLF</sequence>
<dbReference type="OrthoDB" id="537444at2759"/>
<dbReference type="InterPro" id="IPR036625">
    <property type="entry name" value="E3-bd_dom_sf"/>
</dbReference>